<dbReference type="GO" id="GO:0005737">
    <property type="term" value="C:cytoplasm"/>
    <property type="evidence" value="ECO:0007669"/>
    <property type="project" value="TreeGrafter"/>
</dbReference>
<feature type="domain" description="Thioredoxin" evidence="11">
    <location>
        <begin position="14"/>
        <end position="167"/>
    </location>
</feature>
<keyword evidence="4" id="KW-0049">Antioxidant</keyword>
<comment type="catalytic activity">
    <reaction evidence="10">
        <text>a hydroperoxide + [thioredoxin]-dithiol = an alcohol + [thioredoxin]-disulfide + H2O</text>
        <dbReference type="Rhea" id="RHEA:62620"/>
        <dbReference type="Rhea" id="RHEA-COMP:10698"/>
        <dbReference type="Rhea" id="RHEA-COMP:10700"/>
        <dbReference type="ChEBI" id="CHEBI:15377"/>
        <dbReference type="ChEBI" id="CHEBI:29950"/>
        <dbReference type="ChEBI" id="CHEBI:30879"/>
        <dbReference type="ChEBI" id="CHEBI:35924"/>
        <dbReference type="ChEBI" id="CHEBI:50058"/>
        <dbReference type="EC" id="1.11.1.24"/>
    </reaction>
</comment>
<name>A0A7Z7FCN0_9EURY</name>
<evidence type="ECO:0000256" key="6">
    <source>
        <dbReference type="ARBA" id="ARBA00023157"/>
    </source>
</evidence>
<comment type="subunit">
    <text evidence="1">Monomer.</text>
</comment>
<evidence type="ECO:0000256" key="2">
    <source>
        <dbReference type="ARBA" id="ARBA00013017"/>
    </source>
</evidence>
<evidence type="ECO:0000256" key="5">
    <source>
        <dbReference type="ARBA" id="ARBA00023002"/>
    </source>
</evidence>
<comment type="similarity">
    <text evidence="9">Belongs to the peroxiredoxin family. BCP/PrxQ subfamily.</text>
</comment>
<dbReference type="GO" id="GO:0045454">
    <property type="term" value="P:cell redox homeostasis"/>
    <property type="evidence" value="ECO:0007669"/>
    <property type="project" value="TreeGrafter"/>
</dbReference>
<evidence type="ECO:0000256" key="7">
    <source>
        <dbReference type="ARBA" id="ARBA00023284"/>
    </source>
</evidence>
<proteinExistence type="inferred from homology"/>
<protein>
    <recommendedName>
        <fullName evidence="2">thioredoxin-dependent peroxiredoxin</fullName>
        <ecNumber evidence="2">1.11.1.24</ecNumber>
    </recommendedName>
    <alternativeName>
        <fullName evidence="8">Thioredoxin peroxidase</fullName>
    </alternativeName>
</protein>
<dbReference type="InterPro" id="IPR013766">
    <property type="entry name" value="Thioredoxin_domain"/>
</dbReference>
<dbReference type="SUPFAM" id="SSF52833">
    <property type="entry name" value="Thioredoxin-like"/>
    <property type="match status" value="1"/>
</dbReference>
<evidence type="ECO:0000256" key="4">
    <source>
        <dbReference type="ARBA" id="ARBA00022862"/>
    </source>
</evidence>
<keyword evidence="7" id="KW-0676">Redox-active center</keyword>
<keyword evidence="6" id="KW-1015">Disulfide bond</keyword>
<dbReference type="GO" id="GO:0008379">
    <property type="term" value="F:thioredoxin peroxidase activity"/>
    <property type="evidence" value="ECO:0007669"/>
    <property type="project" value="TreeGrafter"/>
</dbReference>
<dbReference type="PANTHER" id="PTHR42801">
    <property type="entry name" value="THIOREDOXIN-DEPENDENT PEROXIDE REDUCTASE"/>
    <property type="match status" value="1"/>
</dbReference>
<dbReference type="RefSeq" id="WP_238380762.1">
    <property type="nucleotide sequence ID" value="NZ_FNCA01000004.1"/>
</dbReference>
<evidence type="ECO:0000256" key="8">
    <source>
        <dbReference type="ARBA" id="ARBA00032824"/>
    </source>
</evidence>
<organism evidence="12 13">
    <name type="scientific">Methanolobus vulcani</name>
    <dbReference type="NCBI Taxonomy" id="38026"/>
    <lineage>
        <taxon>Archaea</taxon>
        <taxon>Methanobacteriati</taxon>
        <taxon>Methanobacteriota</taxon>
        <taxon>Stenosarchaea group</taxon>
        <taxon>Methanomicrobia</taxon>
        <taxon>Methanosarcinales</taxon>
        <taxon>Methanosarcinaceae</taxon>
        <taxon>Methanolobus</taxon>
    </lineage>
</organism>
<accession>A0A7Z7FCN0</accession>
<evidence type="ECO:0000256" key="9">
    <source>
        <dbReference type="ARBA" id="ARBA00038489"/>
    </source>
</evidence>
<dbReference type="Pfam" id="PF00578">
    <property type="entry name" value="AhpC-TSA"/>
    <property type="match status" value="1"/>
</dbReference>
<dbReference type="EMBL" id="FNCA01000004">
    <property type="protein sequence ID" value="SDF87965.1"/>
    <property type="molecule type" value="Genomic_DNA"/>
</dbReference>
<dbReference type="GO" id="GO:0034599">
    <property type="term" value="P:cellular response to oxidative stress"/>
    <property type="evidence" value="ECO:0007669"/>
    <property type="project" value="TreeGrafter"/>
</dbReference>
<evidence type="ECO:0000313" key="12">
    <source>
        <dbReference type="EMBL" id="SDF87965.1"/>
    </source>
</evidence>
<dbReference type="InterPro" id="IPR000866">
    <property type="entry name" value="AhpC/TSA"/>
</dbReference>
<evidence type="ECO:0000313" key="13">
    <source>
        <dbReference type="Proteomes" id="UP000199259"/>
    </source>
</evidence>
<comment type="caution">
    <text evidence="12">The sequence shown here is derived from an EMBL/GenBank/DDBJ whole genome shotgun (WGS) entry which is preliminary data.</text>
</comment>
<sequence length="168" mass="19263">MKTYIEYVMSKNSLTEGHKAPEFCLPDQDENNVCLKDFAGKWVVLYFYPKDNTSGCTKEAQDFTALKGDFESENAVILGVSKDSVKSHIKFIEKKELGITLLSDEETTIHQKYDVWRIKKNYGKEYLGTVRSTFLIDNEGNIARIWDNVKTKEHAEKVLATLKEIKAN</sequence>
<dbReference type="InterPro" id="IPR036249">
    <property type="entry name" value="Thioredoxin-like_sf"/>
</dbReference>
<evidence type="ECO:0000256" key="1">
    <source>
        <dbReference type="ARBA" id="ARBA00011245"/>
    </source>
</evidence>
<evidence type="ECO:0000259" key="11">
    <source>
        <dbReference type="PROSITE" id="PS51352"/>
    </source>
</evidence>
<dbReference type="NCBIfam" id="NF006960">
    <property type="entry name" value="PRK09437.1"/>
    <property type="match status" value="1"/>
</dbReference>
<dbReference type="Proteomes" id="UP000199259">
    <property type="component" value="Unassembled WGS sequence"/>
</dbReference>
<keyword evidence="13" id="KW-1185">Reference proteome</keyword>
<evidence type="ECO:0000256" key="10">
    <source>
        <dbReference type="ARBA" id="ARBA00049091"/>
    </source>
</evidence>
<gene>
    <name evidence="12" type="ORF">SAMN04488589_1631</name>
</gene>
<evidence type="ECO:0000256" key="3">
    <source>
        <dbReference type="ARBA" id="ARBA00022559"/>
    </source>
</evidence>
<keyword evidence="3" id="KW-0575">Peroxidase</keyword>
<keyword evidence="5" id="KW-0560">Oxidoreductase</keyword>
<dbReference type="FunFam" id="3.40.30.10:FF:000007">
    <property type="entry name" value="Thioredoxin-dependent thiol peroxidase"/>
    <property type="match status" value="1"/>
</dbReference>
<reference evidence="12 13" key="1">
    <citation type="submission" date="2016-10" db="EMBL/GenBank/DDBJ databases">
        <authorList>
            <person name="Varghese N."/>
            <person name="Submissions S."/>
        </authorList>
    </citation>
    <scope>NUCLEOTIDE SEQUENCE [LARGE SCALE GENOMIC DNA]</scope>
    <source>
        <strain evidence="12 13">PL 12/M</strain>
    </source>
</reference>
<dbReference type="PANTHER" id="PTHR42801:SF4">
    <property type="entry name" value="AHPC_TSA FAMILY PROTEIN"/>
    <property type="match status" value="1"/>
</dbReference>
<dbReference type="AlphaFoldDB" id="A0A7Z7FCN0"/>
<dbReference type="EC" id="1.11.1.24" evidence="2"/>
<dbReference type="PROSITE" id="PS51352">
    <property type="entry name" value="THIOREDOXIN_2"/>
    <property type="match status" value="1"/>
</dbReference>
<dbReference type="CDD" id="cd03017">
    <property type="entry name" value="PRX_BCP"/>
    <property type="match status" value="1"/>
</dbReference>
<dbReference type="InterPro" id="IPR050924">
    <property type="entry name" value="Peroxiredoxin_BCP/PrxQ"/>
</dbReference>
<dbReference type="Gene3D" id="3.40.30.10">
    <property type="entry name" value="Glutaredoxin"/>
    <property type="match status" value="1"/>
</dbReference>